<protein>
    <submittedName>
        <fullName evidence="1">Uncharacterized protein</fullName>
    </submittedName>
</protein>
<dbReference type="Proteomes" id="UP000250299">
    <property type="component" value="Chromosome"/>
</dbReference>
<accession>A0A2Z4REG3</accession>
<sequence length="159" mass="17395">MCTQAASSNAGNSATSLRPIDMAPDQTLVDGQLLNVKNATFCINMGLRQLHSTAQQDTIAPPVYSVRYAHLGDLVYDQTSLDECWAYAQHYLKTQRLSESEMFAILSSGILYTPTGSKLAKLFVDAAIRSICPVGELATEKLRLLLEVICCFPPEPMGH</sequence>
<dbReference type="AlphaFoldDB" id="A0A2Z4REG3"/>
<reference evidence="1 2" key="1">
    <citation type="submission" date="2018-05" db="EMBL/GenBank/DDBJ databases">
        <title>Whole genome sequence of Pseudomonas putida JBC17.</title>
        <authorList>
            <person name="Lee Y.H."/>
            <person name="David K."/>
        </authorList>
    </citation>
    <scope>NUCLEOTIDE SEQUENCE [LARGE SCALE GENOMIC DNA]</scope>
    <source>
        <strain evidence="1 2">JBC17</strain>
    </source>
</reference>
<proteinExistence type="predicted"/>
<name>A0A2Z4REG3_PSEPU</name>
<dbReference type="RefSeq" id="WP_110963118.1">
    <property type="nucleotide sequence ID" value="NZ_CP029693.1"/>
</dbReference>
<evidence type="ECO:0000313" key="2">
    <source>
        <dbReference type="Proteomes" id="UP000250299"/>
    </source>
</evidence>
<evidence type="ECO:0000313" key="1">
    <source>
        <dbReference type="EMBL" id="AWY39336.1"/>
    </source>
</evidence>
<organism evidence="1 2">
    <name type="scientific">Pseudomonas putida</name>
    <name type="common">Arthrobacter siderocapsulatus</name>
    <dbReference type="NCBI Taxonomy" id="303"/>
    <lineage>
        <taxon>Bacteria</taxon>
        <taxon>Pseudomonadati</taxon>
        <taxon>Pseudomonadota</taxon>
        <taxon>Gammaproteobacteria</taxon>
        <taxon>Pseudomonadales</taxon>
        <taxon>Pseudomonadaceae</taxon>
        <taxon>Pseudomonas</taxon>
    </lineage>
</organism>
<dbReference type="EMBL" id="CP029693">
    <property type="protein sequence ID" value="AWY39336.1"/>
    <property type="molecule type" value="Genomic_DNA"/>
</dbReference>
<gene>
    <name evidence="1" type="ORF">DKY63_05220</name>
</gene>